<accession>A0A2A9NED0</accession>
<name>A0A2A9NED0_9AGAR</name>
<gene>
    <name evidence="1" type="ORF">AMATHDRAFT_156485</name>
</gene>
<protein>
    <submittedName>
        <fullName evidence="1">Uncharacterized protein</fullName>
    </submittedName>
</protein>
<sequence length="66" mass="7916">KIWFHVHFTWSVFNREVEVLEIHYPPSLTTIEVLRFSEISQVLMVACHDCKHLFVVYFVVAFHLVQ</sequence>
<feature type="non-terminal residue" evidence="1">
    <location>
        <position position="1"/>
    </location>
</feature>
<organism evidence="1 2">
    <name type="scientific">Amanita thiersii Skay4041</name>
    <dbReference type="NCBI Taxonomy" id="703135"/>
    <lineage>
        <taxon>Eukaryota</taxon>
        <taxon>Fungi</taxon>
        <taxon>Dikarya</taxon>
        <taxon>Basidiomycota</taxon>
        <taxon>Agaricomycotina</taxon>
        <taxon>Agaricomycetes</taxon>
        <taxon>Agaricomycetidae</taxon>
        <taxon>Agaricales</taxon>
        <taxon>Pluteineae</taxon>
        <taxon>Amanitaceae</taxon>
        <taxon>Amanita</taxon>
    </lineage>
</organism>
<evidence type="ECO:0000313" key="2">
    <source>
        <dbReference type="Proteomes" id="UP000242287"/>
    </source>
</evidence>
<keyword evidence="2" id="KW-1185">Reference proteome</keyword>
<dbReference type="Proteomes" id="UP000242287">
    <property type="component" value="Unassembled WGS sequence"/>
</dbReference>
<dbReference type="AlphaFoldDB" id="A0A2A9NED0"/>
<evidence type="ECO:0000313" key="1">
    <source>
        <dbReference type="EMBL" id="PFH46080.1"/>
    </source>
</evidence>
<proteinExistence type="predicted"/>
<reference evidence="1 2" key="1">
    <citation type="submission" date="2014-02" db="EMBL/GenBank/DDBJ databases">
        <title>Transposable element dynamics among asymbiotic and ectomycorrhizal Amanita fungi.</title>
        <authorList>
            <consortium name="DOE Joint Genome Institute"/>
            <person name="Hess J."/>
            <person name="Skrede I."/>
            <person name="Wolfe B."/>
            <person name="LaButti K."/>
            <person name="Ohm R.A."/>
            <person name="Grigoriev I.V."/>
            <person name="Pringle A."/>
        </authorList>
    </citation>
    <scope>NUCLEOTIDE SEQUENCE [LARGE SCALE GENOMIC DNA]</scope>
    <source>
        <strain evidence="1 2">SKay4041</strain>
    </source>
</reference>
<dbReference type="EMBL" id="KZ302239">
    <property type="protein sequence ID" value="PFH46080.1"/>
    <property type="molecule type" value="Genomic_DNA"/>
</dbReference>